<dbReference type="NCBIfam" id="TIGR04409">
    <property type="entry name" value="LptC_YrbK"/>
    <property type="match status" value="1"/>
</dbReference>
<dbReference type="STRING" id="44576.SAMN05421881_100846"/>
<name>A0A1H3EIT6_9PROT</name>
<dbReference type="PANTHER" id="PTHR37481">
    <property type="entry name" value="LIPOPOLYSACCHARIDE EXPORT SYSTEM PROTEIN LPTC"/>
    <property type="match status" value="1"/>
</dbReference>
<evidence type="ECO:0000256" key="3">
    <source>
        <dbReference type="ARBA" id="ARBA00022692"/>
    </source>
</evidence>
<evidence type="ECO:0000256" key="5">
    <source>
        <dbReference type="ARBA" id="ARBA00023136"/>
    </source>
</evidence>
<evidence type="ECO:0000256" key="4">
    <source>
        <dbReference type="ARBA" id="ARBA00022989"/>
    </source>
</evidence>
<dbReference type="EMBL" id="FNOY01000008">
    <property type="protein sequence ID" value="SDX78530.1"/>
    <property type="molecule type" value="Genomic_DNA"/>
</dbReference>
<protein>
    <submittedName>
        <fullName evidence="6">Lipopolysaccharide export system protein LptC</fullName>
    </submittedName>
</protein>
<evidence type="ECO:0000313" key="7">
    <source>
        <dbReference type="Proteomes" id="UP000198640"/>
    </source>
</evidence>
<keyword evidence="3" id="KW-0812">Transmembrane</keyword>
<dbReference type="Pfam" id="PF06835">
    <property type="entry name" value="LptC"/>
    <property type="match status" value="1"/>
</dbReference>
<gene>
    <name evidence="6" type="ORF">SAMN05421881_100846</name>
</gene>
<keyword evidence="4" id="KW-1133">Transmembrane helix</keyword>
<dbReference type="AlphaFoldDB" id="A0A1H3EIT6"/>
<reference evidence="6 7" key="1">
    <citation type="submission" date="2016-10" db="EMBL/GenBank/DDBJ databases">
        <authorList>
            <person name="de Groot N.N."/>
        </authorList>
    </citation>
    <scope>NUCLEOTIDE SEQUENCE [LARGE SCALE GENOMIC DNA]</scope>
    <source>
        <strain evidence="6 7">Nm1</strain>
    </source>
</reference>
<keyword evidence="1" id="KW-1003">Cell membrane</keyword>
<keyword evidence="2" id="KW-0997">Cell inner membrane</keyword>
<dbReference type="InterPro" id="IPR010664">
    <property type="entry name" value="LipoPS_assembly_LptC-rel"/>
</dbReference>
<dbReference type="GO" id="GO:0015221">
    <property type="term" value="F:lipopolysaccharide transmembrane transporter activity"/>
    <property type="evidence" value="ECO:0007669"/>
    <property type="project" value="InterPro"/>
</dbReference>
<dbReference type="GO" id="GO:0005886">
    <property type="term" value="C:plasma membrane"/>
    <property type="evidence" value="ECO:0007669"/>
    <property type="project" value="InterPro"/>
</dbReference>
<dbReference type="InterPro" id="IPR052363">
    <property type="entry name" value="LPS_export_LptC"/>
</dbReference>
<dbReference type="InterPro" id="IPR026265">
    <property type="entry name" value="LptC"/>
</dbReference>
<proteinExistence type="predicted"/>
<dbReference type="GO" id="GO:0017089">
    <property type="term" value="F:glycolipid transfer activity"/>
    <property type="evidence" value="ECO:0007669"/>
    <property type="project" value="TreeGrafter"/>
</dbReference>
<dbReference type="Gene3D" id="2.60.450.10">
    <property type="entry name" value="Lipopolysaccharide (LPS) transport protein A like domain"/>
    <property type="match status" value="1"/>
</dbReference>
<keyword evidence="7" id="KW-1185">Reference proteome</keyword>
<dbReference type="PANTHER" id="PTHR37481:SF1">
    <property type="entry name" value="LIPOPOLYSACCHARIDE EXPORT SYSTEM PROTEIN LPTC"/>
    <property type="match status" value="1"/>
</dbReference>
<organism evidence="6 7">
    <name type="scientific">Nitrosomonas halophila</name>
    <dbReference type="NCBI Taxonomy" id="44576"/>
    <lineage>
        <taxon>Bacteria</taxon>
        <taxon>Pseudomonadati</taxon>
        <taxon>Pseudomonadota</taxon>
        <taxon>Betaproteobacteria</taxon>
        <taxon>Nitrosomonadales</taxon>
        <taxon>Nitrosomonadaceae</taxon>
        <taxon>Nitrosomonas</taxon>
    </lineage>
</organism>
<keyword evidence="5" id="KW-0472">Membrane</keyword>
<dbReference type="OrthoDB" id="8589410at2"/>
<evidence type="ECO:0000313" key="6">
    <source>
        <dbReference type="EMBL" id="SDX78530.1"/>
    </source>
</evidence>
<sequence length="189" mass="21152">MIRPLVSRLAPWLVVLVVLTYWLDKMQQPGVQQNGELQQGVDYIIENLDGIQVDYTLAAHRLFTAHTLTHYPQGDITHLEQVNFTSIEPDQPMIRVSADHAELTEGGKDIYLSGNVSVIRGEDADRDKVTMLTTFLHLIPDGSTAKTDQSVVVTRMNSTINAVGMVLNNQTGDIQLLSRVSARDERTRR</sequence>
<evidence type="ECO:0000256" key="2">
    <source>
        <dbReference type="ARBA" id="ARBA00022519"/>
    </source>
</evidence>
<dbReference type="RefSeq" id="WP_090412107.1">
    <property type="nucleotide sequence ID" value="NZ_FNOY01000008.1"/>
</dbReference>
<evidence type="ECO:0000256" key="1">
    <source>
        <dbReference type="ARBA" id="ARBA00022475"/>
    </source>
</evidence>
<accession>A0A1H3EIT6</accession>
<dbReference type="Proteomes" id="UP000198640">
    <property type="component" value="Unassembled WGS sequence"/>
</dbReference>
<dbReference type="GO" id="GO:0030288">
    <property type="term" value="C:outer membrane-bounded periplasmic space"/>
    <property type="evidence" value="ECO:0007669"/>
    <property type="project" value="TreeGrafter"/>
</dbReference>